<dbReference type="Pfam" id="PF00931">
    <property type="entry name" value="NB-ARC"/>
    <property type="match status" value="1"/>
</dbReference>
<dbReference type="Gene3D" id="3.40.50.1580">
    <property type="entry name" value="Nucleoside phosphorylase domain"/>
    <property type="match status" value="1"/>
</dbReference>
<sequence>MAQRIPNRYYTVAWICALPVERTAASLILEVSHEGPLETHPGDKNNYQLGSIGQHNIVIAILPFGRYGTVNATVVASHIKLTFPSIETYLMVGVGGGIPSTNHDIRLGDIVVSKPENDFGGVVQYDLGKTLPGGHFQRSGALNKPPQMLLTAIASLKAKHDQGRSNIPDYLAKVFLENPDLAGEYAYQGSANDTLYKPEYTHESGPTCESYRMEELVLRGDRSGSHPVIHYGIIASGNQVIKDGITRDHIGVDVGAICFEMEVAGLIDHFPCLAIRGICDYSDSHKNKRWQPYAALTAAAYAKELLYQIAPSGTVSSVMGLSSTGECKRIFDIPRILHRHFSGRRTQLTQIYDFFHSKPGEQNGAIVSVFGIPGAGKSQLCFKYVVDHRKEYQYGFYAIASTTDQWLTSCNNIIESLGLPEAKSTEQPARTRALTRWLSANHSWILIIDDIRPSVVNLLQETLSQFIGGHILLSTRDKHIASEFSSPGNVIHLHEMDPKEGMELILEIYSGQENSVDPTVAEKISQELGGLPLALEQATTCAIKRYWEPETLLESLQEKKQALLMEWSQTQDPLRNSHHADVIITLNMALKELDTAHVALLNLILVMRPQALPLSILVDGSSNLTYKTNTDGLVEHKNIAPNAKQDWAKRFRKRLGTLIKPKSKFKAPFIENITSVEPARLQIFQALKATIQSQSKLHSAIITLEKSSLLRRGLKGEIWVHDLFRKVLLGKLEEWERQDLLWYAGRIISQVFPYPSPETRNKCSLYLIHAIEVIDCSYTSDLDQREMIEGNDKIGLYYLTSGNYAKAVGWYQRALVTVEKYLDETDQSLLWRTITNIGIALNRQGKYDDAVQWLDQGLARCEKEMGEEHPWTLHFLRNLATGFGNQGRFVDALRLQRRAVVGFEKILGNNHPKTLEAFGFIGELFRLQGDYAEATKWEKRVLEGYKTISGEDHPEIIINLLRQMVDAFFVNLKLDEALEYNQEVLTRCEKYFGKDHPSTFPCVSVMAAIFSEQKKYDQAMEWHERALAGLERALGTCHPSIFVIKHNIASNFFHQDKYDEATQWYQDALVGKEEVLGMNHSSTLATVYAIGKVFAAQKQYDQAKGFYEQALAGLVKIFGKDNENTLRVERDLQRLADIMKKPLQNGDDKQHEIF</sequence>
<keyword evidence="4" id="KW-1185">Reference proteome</keyword>
<dbReference type="InterPro" id="IPR027417">
    <property type="entry name" value="P-loop_NTPase"/>
</dbReference>
<dbReference type="GO" id="GO:0009116">
    <property type="term" value="P:nucleoside metabolic process"/>
    <property type="evidence" value="ECO:0007669"/>
    <property type="project" value="InterPro"/>
</dbReference>
<reference evidence="3 4" key="1">
    <citation type="submission" date="2019-10" db="EMBL/GenBank/DDBJ databases">
        <authorList>
            <person name="Palmer J.M."/>
        </authorList>
    </citation>
    <scope>NUCLEOTIDE SEQUENCE [LARGE SCALE GENOMIC DNA]</scope>
    <source>
        <strain evidence="3 4">TWF694</strain>
    </source>
</reference>
<comment type="caution">
    <text evidence="3">The sequence shown here is derived from an EMBL/GenBank/DDBJ whole genome shotgun (WGS) entry which is preliminary data.</text>
</comment>
<dbReference type="EMBL" id="JAVHJO010000002">
    <property type="protein sequence ID" value="KAK6543001.1"/>
    <property type="molecule type" value="Genomic_DNA"/>
</dbReference>
<protein>
    <recommendedName>
        <fullName evidence="5">Nucleoside phosphorylase domain-containing protein</fullName>
    </recommendedName>
</protein>
<dbReference type="PANTHER" id="PTHR46082">
    <property type="entry name" value="ATP/GTP-BINDING PROTEIN-RELATED"/>
    <property type="match status" value="1"/>
</dbReference>
<dbReference type="Gene3D" id="3.40.50.300">
    <property type="entry name" value="P-loop containing nucleotide triphosphate hydrolases"/>
    <property type="match status" value="1"/>
</dbReference>
<feature type="domain" description="NB-ARC" evidence="1">
    <location>
        <begin position="349"/>
        <end position="506"/>
    </location>
</feature>
<evidence type="ECO:0000313" key="3">
    <source>
        <dbReference type="EMBL" id="KAK6543001.1"/>
    </source>
</evidence>
<feature type="domain" description="Nucleoside phosphorylase" evidence="2">
    <location>
        <begin position="12"/>
        <end position="284"/>
    </location>
</feature>
<dbReference type="SUPFAM" id="SSF52540">
    <property type="entry name" value="P-loop containing nucleoside triphosphate hydrolases"/>
    <property type="match status" value="1"/>
</dbReference>
<dbReference type="SUPFAM" id="SSF53167">
    <property type="entry name" value="Purine and uridine phosphorylases"/>
    <property type="match status" value="1"/>
</dbReference>
<evidence type="ECO:0008006" key="5">
    <source>
        <dbReference type="Google" id="ProtNLM"/>
    </source>
</evidence>
<dbReference type="Gene3D" id="1.25.40.10">
    <property type="entry name" value="Tetratricopeptide repeat domain"/>
    <property type="match status" value="2"/>
</dbReference>
<proteinExistence type="predicted"/>
<dbReference type="InterPro" id="IPR053137">
    <property type="entry name" value="NLR-like"/>
</dbReference>
<dbReference type="InterPro" id="IPR000845">
    <property type="entry name" value="Nucleoside_phosphorylase_d"/>
</dbReference>
<dbReference type="Pfam" id="PF13374">
    <property type="entry name" value="TPR_10"/>
    <property type="match status" value="1"/>
</dbReference>
<dbReference type="InterPro" id="IPR019734">
    <property type="entry name" value="TPR_rpt"/>
</dbReference>
<dbReference type="GO" id="GO:0043531">
    <property type="term" value="F:ADP binding"/>
    <property type="evidence" value="ECO:0007669"/>
    <property type="project" value="InterPro"/>
</dbReference>
<dbReference type="SMART" id="SM00028">
    <property type="entry name" value="TPR"/>
    <property type="match status" value="6"/>
</dbReference>
<dbReference type="Pfam" id="PF01048">
    <property type="entry name" value="PNP_UDP_1"/>
    <property type="match status" value="1"/>
</dbReference>
<organism evidence="3 4">
    <name type="scientific">Orbilia ellipsospora</name>
    <dbReference type="NCBI Taxonomy" id="2528407"/>
    <lineage>
        <taxon>Eukaryota</taxon>
        <taxon>Fungi</taxon>
        <taxon>Dikarya</taxon>
        <taxon>Ascomycota</taxon>
        <taxon>Pezizomycotina</taxon>
        <taxon>Orbiliomycetes</taxon>
        <taxon>Orbiliales</taxon>
        <taxon>Orbiliaceae</taxon>
        <taxon>Orbilia</taxon>
    </lineage>
</organism>
<gene>
    <name evidence="3" type="ORF">TWF694_006932</name>
</gene>
<name>A0AAV9XM16_9PEZI</name>
<evidence type="ECO:0000259" key="2">
    <source>
        <dbReference type="Pfam" id="PF01048"/>
    </source>
</evidence>
<dbReference type="Pfam" id="PF13424">
    <property type="entry name" value="TPR_12"/>
    <property type="match status" value="3"/>
</dbReference>
<dbReference type="PANTHER" id="PTHR46082:SF11">
    <property type="entry name" value="AAA+ ATPASE DOMAIN-CONTAINING PROTEIN-RELATED"/>
    <property type="match status" value="1"/>
</dbReference>
<accession>A0AAV9XM16</accession>
<dbReference type="GO" id="GO:0003824">
    <property type="term" value="F:catalytic activity"/>
    <property type="evidence" value="ECO:0007669"/>
    <property type="project" value="InterPro"/>
</dbReference>
<dbReference type="InterPro" id="IPR002182">
    <property type="entry name" value="NB-ARC"/>
</dbReference>
<dbReference type="SUPFAM" id="SSF48452">
    <property type="entry name" value="TPR-like"/>
    <property type="match status" value="3"/>
</dbReference>
<evidence type="ECO:0000313" key="4">
    <source>
        <dbReference type="Proteomes" id="UP001365542"/>
    </source>
</evidence>
<dbReference type="InterPro" id="IPR035994">
    <property type="entry name" value="Nucleoside_phosphorylase_sf"/>
</dbReference>
<dbReference type="AlphaFoldDB" id="A0AAV9XM16"/>
<dbReference type="Proteomes" id="UP001365542">
    <property type="component" value="Unassembled WGS sequence"/>
</dbReference>
<dbReference type="InterPro" id="IPR011990">
    <property type="entry name" value="TPR-like_helical_dom_sf"/>
</dbReference>
<evidence type="ECO:0000259" key="1">
    <source>
        <dbReference type="Pfam" id="PF00931"/>
    </source>
</evidence>